<comment type="caution">
    <text evidence="1">The sequence shown here is derived from an EMBL/GenBank/DDBJ whole genome shotgun (WGS) entry which is preliminary data.</text>
</comment>
<organism evidence="1 2">
    <name type="scientific">Streptomyces bambusae</name>
    <dbReference type="NCBI Taxonomy" id="1550616"/>
    <lineage>
        <taxon>Bacteria</taxon>
        <taxon>Bacillati</taxon>
        <taxon>Actinomycetota</taxon>
        <taxon>Actinomycetes</taxon>
        <taxon>Kitasatosporales</taxon>
        <taxon>Streptomycetaceae</taxon>
        <taxon>Streptomyces</taxon>
    </lineage>
</organism>
<protein>
    <submittedName>
        <fullName evidence="1">Uncharacterized protein</fullName>
    </submittedName>
</protein>
<evidence type="ECO:0000313" key="2">
    <source>
        <dbReference type="Proteomes" id="UP000812013"/>
    </source>
</evidence>
<gene>
    <name evidence="1" type="ORF">GPJ59_20305</name>
</gene>
<reference evidence="1 2" key="1">
    <citation type="submission" date="2019-12" db="EMBL/GenBank/DDBJ databases">
        <title>Genome sequence of Streptomyces bambusae.</title>
        <authorList>
            <person name="Bansal K."/>
            <person name="Choksket S."/>
            <person name="Korpole S."/>
            <person name="Patil P.B."/>
        </authorList>
    </citation>
    <scope>NUCLEOTIDE SEQUENCE [LARGE SCALE GENOMIC DNA]</scope>
    <source>
        <strain evidence="1 2">SK60</strain>
    </source>
</reference>
<evidence type="ECO:0000313" key="1">
    <source>
        <dbReference type="EMBL" id="MBW5484158.1"/>
    </source>
</evidence>
<dbReference type="Proteomes" id="UP000812013">
    <property type="component" value="Unassembled WGS sequence"/>
</dbReference>
<name>A0ABS6ZAA8_9ACTN</name>
<accession>A0ABS6ZAA8</accession>
<sequence length="150" mass="16358">MSGLYDLYDVYDEELGKIPPDADFGRLANRYIDMSSDALVSGRPGGALPHLRCLAVGEIIRRRLAQERGSILRSAVRYGATWQEAAAALGADALTPADARAAVRAWADESRTRLLDDARAGTGPRVDVDAWYAGVMRLLDLADDERIPQD</sequence>
<dbReference type="RefSeq" id="WP_219668638.1">
    <property type="nucleotide sequence ID" value="NZ_WTFF01000145.1"/>
</dbReference>
<dbReference type="EMBL" id="WTFF01000145">
    <property type="protein sequence ID" value="MBW5484158.1"/>
    <property type="molecule type" value="Genomic_DNA"/>
</dbReference>
<keyword evidence="2" id="KW-1185">Reference proteome</keyword>
<proteinExistence type="predicted"/>